<accession>A0A1F8BM13</accession>
<dbReference type="EMBL" id="MGHH01000007">
    <property type="protein sequence ID" value="OGM65000.1"/>
    <property type="molecule type" value="Genomic_DNA"/>
</dbReference>
<feature type="domain" description="Excalibur calcium-binding" evidence="3">
    <location>
        <begin position="89"/>
        <end position="127"/>
    </location>
</feature>
<feature type="transmembrane region" description="Helical" evidence="2">
    <location>
        <begin position="20"/>
        <end position="37"/>
    </location>
</feature>
<comment type="caution">
    <text evidence="4">The sequence shown here is derived from an EMBL/GenBank/DDBJ whole genome shotgun (WGS) entry which is preliminary data.</text>
</comment>
<feature type="region of interest" description="Disordered" evidence="1">
    <location>
        <begin position="114"/>
        <end position="135"/>
    </location>
</feature>
<evidence type="ECO:0000256" key="1">
    <source>
        <dbReference type="SAM" id="MobiDB-lite"/>
    </source>
</evidence>
<keyword evidence="2" id="KW-0812">Transmembrane</keyword>
<keyword evidence="2" id="KW-1133">Transmembrane helix</keyword>
<evidence type="ECO:0000259" key="3">
    <source>
        <dbReference type="Pfam" id="PF05901"/>
    </source>
</evidence>
<dbReference type="InterPro" id="IPR008613">
    <property type="entry name" value="Excalibur_Ca-bd_domain"/>
</dbReference>
<name>A0A1F8BM13_9BACT</name>
<organism evidence="4 5">
    <name type="scientific">Candidatus Woesebacteria bacterium RIFCSPLOWO2_01_FULL_39_25</name>
    <dbReference type="NCBI Taxonomy" id="1802521"/>
    <lineage>
        <taxon>Bacteria</taxon>
        <taxon>Candidatus Woeseibacteriota</taxon>
    </lineage>
</organism>
<dbReference type="AlphaFoldDB" id="A0A1F8BM13"/>
<dbReference type="STRING" id="1802521.A2893_05080"/>
<protein>
    <recommendedName>
        <fullName evidence="3">Excalibur calcium-binding domain-containing protein</fullName>
    </recommendedName>
</protein>
<evidence type="ECO:0000313" key="4">
    <source>
        <dbReference type="EMBL" id="OGM65000.1"/>
    </source>
</evidence>
<dbReference type="Proteomes" id="UP000176725">
    <property type="component" value="Unassembled WGS sequence"/>
</dbReference>
<evidence type="ECO:0000313" key="5">
    <source>
        <dbReference type="Proteomes" id="UP000176725"/>
    </source>
</evidence>
<keyword evidence="2" id="KW-0472">Membrane</keyword>
<gene>
    <name evidence="4" type="ORF">A2893_05080</name>
</gene>
<dbReference type="Pfam" id="PF05901">
    <property type="entry name" value="Excalibur"/>
    <property type="match status" value="1"/>
</dbReference>
<evidence type="ECO:0000256" key="2">
    <source>
        <dbReference type="SAM" id="Phobius"/>
    </source>
</evidence>
<sequence>MAIPKLKPLEQASGKTKSIVKPVLIGIIVLLLGAFGLEMSNNDFDLGSLLGGSSLEESRVSRDTEGNVLFDKAGNIVTDGSLGKGADEYNCDDFATQPEAQAFFLKVGGTGNDVNNLDGDDDGEACESLPQGSQN</sequence>
<proteinExistence type="predicted"/>
<reference evidence="4 5" key="1">
    <citation type="journal article" date="2016" name="Nat. Commun.">
        <title>Thousands of microbial genomes shed light on interconnected biogeochemical processes in an aquifer system.</title>
        <authorList>
            <person name="Anantharaman K."/>
            <person name="Brown C.T."/>
            <person name="Hug L.A."/>
            <person name="Sharon I."/>
            <person name="Castelle C.J."/>
            <person name="Probst A.J."/>
            <person name="Thomas B.C."/>
            <person name="Singh A."/>
            <person name="Wilkins M.J."/>
            <person name="Karaoz U."/>
            <person name="Brodie E.L."/>
            <person name="Williams K.H."/>
            <person name="Hubbard S.S."/>
            <person name="Banfield J.F."/>
        </authorList>
    </citation>
    <scope>NUCLEOTIDE SEQUENCE [LARGE SCALE GENOMIC DNA]</scope>
</reference>